<keyword evidence="8" id="KW-0862">Zinc</keyword>
<evidence type="ECO:0000256" key="12">
    <source>
        <dbReference type="ARBA" id="ARBA00023268"/>
    </source>
</evidence>
<evidence type="ECO:0000256" key="14">
    <source>
        <dbReference type="PROSITE-ProRule" id="PRU00391"/>
    </source>
</evidence>
<dbReference type="PROSITE" id="PS51066">
    <property type="entry name" value="ZF_FPG_2"/>
    <property type="match status" value="1"/>
</dbReference>
<keyword evidence="10" id="KW-0234">DNA repair</keyword>
<dbReference type="Pfam" id="PF06831">
    <property type="entry name" value="H2TH"/>
    <property type="match status" value="1"/>
</dbReference>
<comment type="similarity">
    <text evidence="3">Belongs to the FPG family.</text>
</comment>
<dbReference type="SUPFAM" id="SSF57716">
    <property type="entry name" value="Glucocorticoid receptor-like (DNA-binding domain)"/>
    <property type="match status" value="1"/>
</dbReference>
<keyword evidence="18" id="KW-1185">Reference proteome</keyword>
<accession>A0A387HER2</accession>
<evidence type="ECO:0000256" key="1">
    <source>
        <dbReference type="ARBA" id="ARBA00001668"/>
    </source>
</evidence>
<dbReference type="OrthoDB" id="9800855at2"/>
<dbReference type="GO" id="GO:0003906">
    <property type="term" value="F:DNA-(apurinic or apyrimidinic site) endonuclease activity"/>
    <property type="evidence" value="ECO:0007669"/>
    <property type="project" value="InterPro"/>
</dbReference>
<dbReference type="Pfam" id="PF01149">
    <property type="entry name" value="Fapy_DNA_glyco"/>
    <property type="match status" value="1"/>
</dbReference>
<evidence type="ECO:0000313" key="18">
    <source>
        <dbReference type="Proteomes" id="UP000271554"/>
    </source>
</evidence>
<evidence type="ECO:0000313" key="17">
    <source>
        <dbReference type="EMBL" id="AYG79208.1"/>
    </source>
</evidence>
<evidence type="ECO:0000256" key="10">
    <source>
        <dbReference type="ARBA" id="ARBA00023204"/>
    </source>
</evidence>
<keyword evidence="13" id="KW-0326">Glycosidase</keyword>
<dbReference type="GO" id="GO:0003684">
    <property type="term" value="F:damaged DNA binding"/>
    <property type="evidence" value="ECO:0007669"/>
    <property type="project" value="InterPro"/>
</dbReference>
<dbReference type="RefSeq" id="WP_120720345.1">
    <property type="nucleotide sequence ID" value="NZ_CP032698.1"/>
</dbReference>
<dbReference type="GO" id="GO:0016829">
    <property type="term" value="F:lyase activity"/>
    <property type="evidence" value="ECO:0007669"/>
    <property type="project" value="UniProtKB-KW"/>
</dbReference>
<dbReference type="InterPro" id="IPR000214">
    <property type="entry name" value="Znf_DNA_glyclase/AP_lyase"/>
</dbReference>
<dbReference type="GO" id="GO:0034039">
    <property type="term" value="F:8-oxo-7,8-dihydroguanine DNA N-glycosylase activity"/>
    <property type="evidence" value="ECO:0007669"/>
    <property type="project" value="TreeGrafter"/>
</dbReference>
<dbReference type="SUPFAM" id="SSF81624">
    <property type="entry name" value="N-terminal domain of MutM-like DNA repair proteins"/>
    <property type="match status" value="1"/>
</dbReference>
<sequence>MPELPEVEALREFLSDHLVGQEIAGAQPVAISVLKTYDPPYTALAGRTVTGVARHGKFLDLDADGLHLCVHLARAGWLRWHDVLPAAPPKPGKGPLALRVALTGGAGFDLTEAGTRKSLAAYLVHDPSEVPGIARLGPDPLAPDFGRDAFAALLAGERRQLKGALRDQSLIAGIGNAYSDEILHAARMSPFKPVAHLTDEETTVLYEAMRTTLAEAVERSHGLAAGRLKAEKKSGLRVHGRTGQPCPVCGDTVREVSFADSSLQYCATCQTGGKILADRRLSKLIK</sequence>
<dbReference type="PANTHER" id="PTHR22993:SF9">
    <property type="entry name" value="FORMAMIDOPYRIMIDINE-DNA GLYCOSYLASE"/>
    <property type="match status" value="1"/>
</dbReference>
<dbReference type="InterPro" id="IPR012319">
    <property type="entry name" value="FPG_cat"/>
</dbReference>
<dbReference type="Pfam" id="PF06827">
    <property type="entry name" value="zf-FPG_IleRS"/>
    <property type="match status" value="1"/>
</dbReference>
<dbReference type="GO" id="GO:0006284">
    <property type="term" value="P:base-excision repair"/>
    <property type="evidence" value="ECO:0007669"/>
    <property type="project" value="InterPro"/>
</dbReference>
<evidence type="ECO:0000256" key="6">
    <source>
        <dbReference type="ARBA" id="ARBA00022771"/>
    </source>
</evidence>
<dbReference type="EMBL" id="CP032698">
    <property type="protein sequence ID" value="AYG79208.1"/>
    <property type="molecule type" value="Genomic_DNA"/>
</dbReference>
<keyword evidence="5" id="KW-0227">DNA damage</keyword>
<name>A0A387HER2_9ACTN</name>
<organism evidence="17 18">
    <name type="scientific">Streptomyces hundungensis</name>
    <dbReference type="NCBI Taxonomy" id="1077946"/>
    <lineage>
        <taxon>Bacteria</taxon>
        <taxon>Bacillati</taxon>
        <taxon>Actinomycetota</taxon>
        <taxon>Actinomycetes</taxon>
        <taxon>Kitasatosporales</taxon>
        <taxon>Streptomycetaceae</taxon>
        <taxon>Streptomyces</taxon>
    </lineage>
</organism>
<keyword evidence="7" id="KW-0378">Hydrolase</keyword>
<keyword evidence="4" id="KW-0479">Metal-binding</keyword>
<feature type="domain" description="FPG-type" evidence="15">
    <location>
        <begin position="237"/>
        <end position="271"/>
    </location>
</feature>
<comment type="catalytic activity">
    <reaction evidence="1">
        <text>Hydrolysis of DNA containing ring-opened 7-methylguanine residues, releasing 2,6-diamino-4-hydroxy-5-(N-methyl)formamidopyrimidine.</text>
        <dbReference type="EC" id="3.2.2.23"/>
    </reaction>
</comment>
<comment type="cofactor">
    <cofactor evidence="2">
        <name>Zn(2+)</name>
        <dbReference type="ChEBI" id="CHEBI:29105"/>
    </cofactor>
</comment>
<evidence type="ECO:0000256" key="7">
    <source>
        <dbReference type="ARBA" id="ARBA00022801"/>
    </source>
</evidence>
<dbReference type="Gene3D" id="3.20.190.10">
    <property type="entry name" value="MutM-like, N-terminal"/>
    <property type="match status" value="1"/>
</dbReference>
<dbReference type="CDD" id="cd08973">
    <property type="entry name" value="BaFpgNei_N_1"/>
    <property type="match status" value="1"/>
</dbReference>
<dbReference type="SUPFAM" id="SSF46946">
    <property type="entry name" value="S13-like H2TH domain"/>
    <property type="match status" value="1"/>
</dbReference>
<evidence type="ECO:0000256" key="4">
    <source>
        <dbReference type="ARBA" id="ARBA00022723"/>
    </source>
</evidence>
<protein>
    <submittedName>
        <fullName evidence="17">Putative formamidopyrimidine-DNA glycosylase-like protein</fullName>
    </submittedName>
</protein>
<evidence type="ECO:0000256" key="8">
    <source>
        <dbReference type="ARBA" id="ARBA00022833"/>
    </source>
</evidence>
<dbReference type="SMART" id="SM00898">
    <property type="entry name" value="Fapy_DNA_glyco"/>
    <property type="match status" value="1"/>
</dbReference>
<keyword evidence="6 14" id="KW-0863">Zinc-finger</keyword>
<dbReference type="PANTHER" id="PTHR22993">
    <property type="entry name" value="FORMAMIDOPYRIMIDINE-DNA GLYCOSYLASE"/>
    <property type="match status" value="1"/>
</dbReference>
<keyword evidence="12" id="KW-0511">Multifunctional enzyme</keyword>
<evidence type="ECO:0000256" key="5">
    <source>
        <dbReference type="ARBA" id="ARBA00022763"/>
    </source>
</evidence>
<dbReference type="SMART" id="SM01232">
    <property type="entry name" value="H2TH"/>
    <property type="match status" value="1"/>
</dbReference>
<dbReference type="Proteomes" id="UP000271554">
    <property type="component" value="Chromosome"/>
</dbReference>
<evidence type="ECO:0000256" key="11">
    <source>
        <dbReference type="ARBA" id="ARBA00023239"/>
    </source>
</evidence>
<evidence type="ECO:0000256" key="9">
    <source>
        <dbReference type="ARBA" id="ARBA00023125"/>
    </source>
</evidence>
<dbReference type="Gene3D" id="1.10.8.50">
    <property type="match status" value="1"/>
</dbReference>
<evidence type="ECO:0000256" key="2">
    <source>
        <dbReference type="ARBA" id="ARBA00001947"/>
    </source>
</evidence>
<dbReference type="InterPro" id="IPR010979">
    <property type="entry name" value="Ribosomal_uS13-like_H2TH"/>
</dbReference>
<gene>
    <name evidence="17" type="primary">fpg2</name>
    <name evidence="17" type="ORF">DWB77_01318</name>
</gene>
<dbReference type="GO" id="GO:0008270">
    <property type="term" value="F:zinc ion binding"/>
    <property type="evidence" value="ECO:0007669"/>
    <property type="project" value="UniProtKB-KW"/>
</dbReference>
<evidence type="ECO:0000256" key="13">
    <source>
        <dbReference type="ARBA" id="ARBA00023295"/>
    </source>
</evidence>
<feature type="domain" description="Formamidopyrimidine-DNA glycosylase catalytic" evidence="16">
    <location>
        <begin position="2"/>
        <end position="119"/>
    </location>
</feature>
<dbReference type="AlphaFoldDB" id="A0A387HER2"/>
<dbReference type="PROSITE" id="PS51068">
    <property type="entry name" value="FPG_CAT"/>
    <property type="match status" value="1"/>
</dbReference>
<evidence type="ECO:0000259" key="16">
    <source>
        <dbReference type="PROSITE" id="PS51068"/>
    </source>
</evidence>
<proteinExistence type="inferred from homology"/>
<evidence type="ECO:0000256" key="3">
    <source>
        <dbReference type="ARBA" id="ARBA00009409"/>
    </source>
</evidence>
<keyword evidence="11" id="KW-0456">Lyase</keyword>
<evidence type="ECO:0000259" key="15">
    <source>
        <dbReference type="PROSITE" id="PS51066"/>
    </source>
</evidence>
<dbReference type="InterPro" id="IPR015886">
    <property type="entry name" value="H2TH_FPG"/>
</dbReference>
<dbReference type="KEGG" id="shun:DWB77_01318"/>
<keyword evidence="9" id="KW-0238">DNA-binding</keyword>
<dbReference type="InterPro" id="IPR010663">
    <property type="entry name" value="Znf_FPG/IleRS"/>
</dbReference>
<reference evidence="17 18" key="1">
    <citation type="submission" date="2018-10" db="EMBL/GenBank/DDBJ databases">
        <title>Relationship between Morphology and Antimicrobial Activity in Streptomyces.</title>
        <authorList>
            <person name="Kang H.J."/>
            <person name="Kim S.B."/>
        </authorList>
    </citation>
    <scope>NUCLEOTIDE SEQUENCE [LARGE SCALE GENOMIC DNA]</scope>
    <source>
        <strain evidence="17 18">BH38</strain>
    </source>
</reference>
<dbReference type="InterPro" id="IPR035937">
    <property type="entry name" value="FPG_N"/>
</dbReference>